<dbReference type="SUPFAM" id="SSF51246">
    <property type="entry name" value="Rudiment single hybrid motif"/>
    <property type="match status" value="1"/>
</dbReference>
<dbReference type="CDD" id="cd07937">
    <property type="entry name" value="DRE_TIM_PC_TC_5S"/>
    <property type="match status" value="1"/>
</dbReference>
<keyword evidence="22" id="KW-0670">Pyruvate</keyword>
<dbReference type="Proteomes" id="UP000007799">
    <property type="component" value="Unassembled WGS sequence"/>
</dbReference>
<evidence type="ECO:0000256" key="4">
    <source>
        <dbReference type="ARBA" id="ARBA00022432"/>
    </source>
</evidence>
<reference evidence="22" key="1">
    <citation type="submission" date="2009-08" db="EMBL/GenBank/DDBJ databases">
        <title>Annotation of Salpingoeca rosetta.</title>
        <authorList>
            <consortium name="The Broad Institute Genome Sequencing Platform"/>
            <person name="Russ C."/>
            <person name="Cuomo C."/>
            <person name="Burger G."/>
            <person name="Gray M.W."/>
            <person name="Holland P.W.H."/>
            <person name="King N."/>
            <person name="Lang F.B.F."/>
            <person name="Roger A.J."/>
            <person name="Ruiz-Trillo I."/>
            <person name="Young S.K."/>
            <person name="Zeng Q."/>
            <person name="Gargeya S."/>
            <person name="Alvarado L."/>
            <person name="Berlin A."/>
            <person name="Chapman S.B."/>
            <person name="Chen Z."/>
            <person name="Freedman E."/>
            <person name="Gellesch M."/>
            <person name="Goldberg J."/>
            <person name="Griggs A."/>
            <person name="Gujja S."/>
            <person name="Heilman E."/>
            <person name="Heiman D."/>
            <person name="Howarth C."/>
            <person name="Mehta T."/>
            <person name="Neiman D."/>
            <person name="Pearson M."/>
            <person name="Roberts A."/>
            <person name="Saif S."/>
            <person name="Shea T."/>
            <person name="Shenoy N."/>
            <person name="Sisk P."/>
            <person name="Stolte C."/>
            <person name="Sykes S."/>
            <person name="White J."/>
            <person name="Yandava C."/>
            <person name="Haas B."/>
            <person name="Nusbaum C."/>
            <person name="Birren B."/>
        </authorList>
    </citation>
    <scope>NUCLEOTIDE SEQUENCE [LARGE SCALE GENOMIC DNA]</scope>
    <source>
        <strain evidence="22">ATCC 50818</strain>
    </source>
</reference>
<dbReference type="GeneID" id="16073238"/>
<dbReference type="NCBIfam" id="NF006761">
    <property type="entry name" value="PRK09282.1"/>
    <property type="match status" value="1"/>
</dbReference>
<feature type="binding site" evidence="13">
    <location>
        <position position="598"/>
    </location>
    <ligand>
        <name>substrate</name>
    </ligand>
</feature>
<evidence type="ECO:0000313" key="23">
    <source>
        <dbReference type="Proteomes" id="UP000007799"/>
    </source>
</evidence>
<dbReference type="SMART" id="SM00878">
    <property type="entry name" value="Biotin_carb_C"/>
    <property type="match status" value="1"/>
</dbReference>
<evidence type="ECO:0000259" key="21">
    <source>
        <dbReference type="PROSITE" id="PS50991"/>
    </source>
</evidence>
<dbReference type="GO" id="GO:0006094">
    <property type="term" value="P:gluconeogenesis"/>
    <property type="evidence" value="ECO:0007669"/>
    <property type="project" value="UniProtKB-UniPathway"/>
</dbReference>
<proteinExistence type="predicted"/>
<evidence type="ECO:0000256" key="17">
    <source>
        <dbReference type="SAM" id="Phobius"/>
    </source>
</evidence>
<evidence type="ECO:0000256" key="13">
    <source>
        <dbReference type="PIRSR" id="PIRSR001594-2"/>
    </source>
</evidence>
<dbReference type="AlphaFoldDB" id="F2UEH3"/>
<evidence type="ECO:0000256" key="16">
    <source>
        <dbReference type="SAM" id="MobiDB-lite"/>
    </source>
</evidence>
<dbReference type="InterPro" id="IPR005481">
    <property type="entry name" value="BC-like_N"/>
</dbReference>
<dbReference type="PROSITE" id="PS00188">
    <property type="entry name" value="BIOTIN"/>
    <property type="match status" value="1"/>
</dbReference>
<dbReference type="InterPro" id="IPR003379">
    <property type="entry name" value="Carboxylase_cons_dom"/>
</dbReference>
<comment type="pathway">
    <text evidence="2">Carbohydrate biosynthesis; gluconeogenesis.</text>
</comment>
<feature type="binding site" evidence="14">
    <location>
        <position position="526"/>
    </location>
    <ligand>
        <name>Mn(2+)</name>
        <dbReference type="ChEBI" id="CHEBI:29035"/>
    </ligand>
</feature>
<dbReference type="GO" id="GO:0046872">
    <property type="term" value="F:metal ion binding"/>
    <property type="evidence" value="ECO:0007669"/>
    <property type="project" value="UniProtKB-KW"/>
</dbReference>
<dbReference type="InterPro" id="IPR005482">
    <property type="entry name" value="Biotin_COase_C"/>
</dbReference>
<dbReference type="SUPFAM" id="SSF51230">
    <property type="entry name" value="Single hybrid motif"/>
    <property type="match status" value="1"/>
</dbReference>
<keyword evidence="4" id="KW-0312">Gluconeogenesis</keyword>
<dbReference type="PANTHER" id="PTHR43778:SF2">
    <property type="entry name" value="PYRUVATE CARBOXYLASE, MITOCHONDRIAL"/>
    <property type="match status" value="1"/>
</dbReference>
<gene>
    <name evidence="22" type="ORF">PTSG_12562</name>
</gene>
<feature type="binding site" evidence="13">
    <location>
        <position position="861"/>
    </location>
    <ligand>
        <name>substrate</name>
    </ligand>
</feature>
<dbReference type="InterPro" id="IPR001882">
    <property type="entry name" value="Biotin_BS"/>
</dbReference>
<dbReference type="FunFam" id="3.20.20.70:FF:000033">
    <property type="entry name" value="Pyruvate carboxylase"/>
    <property type="match status" value="1"/>
</dbReference>
<dbReference type="OrthoDB" id="196847at2759"/>
<organism evidence="23">
    <name type="scientific">Salpingoeca rosetta (strain ATCC 50818 / BSB-021)</name>
    <dbReference type="NCBI Taxonomy" id="946362"/>
    <lineage>
        <taxon>Eukaryota</taxon>
        <taxon>Choanoflagellata</taxon>
        <taxon>Craspedida</taxon>
        <taxon>Salpingoecidae</taxon>
        <taxon>Salpingoeca</taxon>
    </lineage>
</organism>
<comment type="function">
    <text evidence="11">Catalyzes a 2-step reaction, involving the ATP-dependent carboxylation of the covalently attached biotin in the first step and the transfer of the carboxyl group to pyruvate in the second.</text>
</comment>
<dbReference type="STRING" id="946362.F2UEH3"/>
<dbReference type="InterPro" id="IPR005479">
    <property type="entry name" value="CPAse_ATP-bd"/>
</dbReference>
<feature type="region of interest" description="Disordered" evidence="16">
    <location>
        <begin position="1060"/>
        <end position="1080"/>
    </location>
</feature>
<evidence type="ECO:0000256" key="7">
    <source>
        <dbReference type="ARBA" id="ARBA00022741"/>
    </source>
</evidence>
<dbReference type="KEGG" id="sre:PTSG_12562"/>
<dbReference type="RefSeq" id="XP_004992667.1">
    <property type="nucleotide sequence ID" value="XM_004992610.1"/>
</dbReference>
<keyword evidence="8 11" id="KW-0067">ATP-binding</keyword>
<dbReference type="PROSITE" id="PS50991">
    <property type="entry name" value="PYR_CT"/>
    <property type="match status" value="1"/>
</dbReference>
<evidence type="ECO:0000256" key="3">
    <source>
        <dbReference type="ARBA" id="ARBA00013057"/>
    </source>
</evidence>
<feature type="transmembrane region" description="Helical" evidence="17">
    <location>
        <begin position="205"/>
        <end position="227"/>
    </location>
</feature>
<dbReference type="InterPro" id="IPR055268">
    <property type="entry name" value="PCB-like"/>
</dbReference>
<feature type="modified residue" description="N6-carboxylysine" evidence="15">
    <location>
        <position position="695"/>
    </location>
</feature>
<evidence type="ECO:0000259" key="20">
    <source>
        <dbReference type="PROSITE" id="PS50979"/>
    </source>
</evidence>
<feature type="domain" description="Lipoyl-binding" evidence="18">
    <location>
        <begin position="1065"/>
        <end position="1143"/>
    </location>
</feature>
<dbReference type="EMBL" id="GL832970">
    <property type="protein sequence ID" value="EGD75023.1"/>
    <property type="molecule type" value="Genomic_DNA"/>
</dbReference>
<dbReference type="Pfam" id="PF00289">
    <property type="entry name" value="Biotin_carb_N"/>
    <property type="match status" value="1"/>
</dbReference>
<dbReference type="Pfam" id="PF00682">
    <property type="entry name" value="HMGL-like"/>
    <property type="match status" value="1"/>
</dbReference>
<comment type="catalytic activity">
    <reaction evidence="11">
        <text>hydrogencarbonate + pyruvate + ATP = oxaloacetate + ADP + phosphate + H(+)</text>
        <dbReference type="Rhea" id="RHEA:20844"/>
        <dbReference type="ChEBI" id="CHEBI:15361"/>
        <dbReference type="ChEBI" id="CHEBI:15378"/>
        <dbReference type="ChEBI" id="CHEBI:16452"/>
        <dbReference type="ChEBI" id="CHEBI:17544"/>
        <dbReference type="ChEBI" id="CHEBI:30616"/>
        <dbReference type="ChEBI" id="CHEBI:43474"/>
        <dbReference type="ChEBI" id="CHEBI:456216"/>
        <dbReference type="EC" id="6.4.1.1"/>
    </reaction>
</comment>
<dbReference type="SUPFAM" id="SSF56059">
    <property type="entry name" value="Glutathione synthetase ATP-binding domain-like"/>
    <property type="match status" value="1"/>
</dbReference>
<evidence type="ECO:0000313" key="22">
    <source>
        <dbReference type="EMBL" id="EGD75023.1"/>
    </source>
</evidence>
<dbReference type="FunFam" id="2.40.50.100:FF:000003">
    <property type="entry name" value="Acetyl-CoA carboxylase biotin carboxyl carrier protein"/>
    <property type="match status" value="1"/>
</dbReference>
<dbReference type="InterPro" id="IPR011054">
    <property type="entry name" value="Rudment_hybrid_motif"/>
</dbReference>
<name>F2UEH3_SALR5</name>
<sequence>MTGLATGAIRRVMAANRGEIAIRIFRAATELNMETVAIYSKEDIRSVHRYKADESYMLSPDKGPVAAYLAVDDVVRIAKEQKVDAIHPGYGFLSESVHLATACEHAGIRFVGPTSKQLQALGDKTQARAAAINAGLPVVGGSPPLNSLEDAHAFLEGPEGFGYPVIIKAAMGGGGRGIRIARNKEEFNQNFERCRSEALVRIGRVCGCGCVCFLCLCVLVCLCVWVVEIAPAPHLPSDVRQQLCQDAVAIGRSLNYRNAGTVEFLVDTSDGRHYFMEVNPRIQVEHTVTEMVTGIDLVQSQLMIAGGATLQDLELKQDTIATRGYSIQARITTEDPLNDFAPDTGRIQTWRPAVGFGIRLDGGTLHDGAEVLPFYDSMLIKVTSHAMKYEDAVHKLSRALIESRIRGVRTNVPFILNVLRHPTFLGGGVTTRFIEEHPELMEFPERQNRAGKLLNYLGDLVVNGRSVVGATGPDPEPVEIIMPSTHYERPCEEGFRNILTRDGPKAFAKAVREHRGHLLMDTTWRDAHQSLLATRLRTKDILTIAPATSHILKGLYSIENWGGATFDVAMRFLHECPWERLEQMRELVPNIPFQMLLRGANAVGYKAYPDNVIYEFCRTAHKYGMDVFRVFDSLNDMENLRVGIDAAGSAGGVVEGTLCYTGDLTNPAKTKYTLDYYLKLAEELVNLGSHVLCIKDMAGVLKPDAATQLVSALRSEHPDVPIHVHTHDTSGLSAFSMIAALNAGADVVDAATDSMSGMTSQPSMGAIVSHFMRGSESLCGINPVELNELNEYWESTRLLYSPFESGQKSGSADVFVHEIPGGQYTNLFFQATSLGLSSQWRSIKHAYAAANRICGDIVKVTPSSKVVGDLAQFMVQNHLTEQNVYDRAETLNFPTSVVEYFQGYLGTPPGGLPEPLRTRIVKDKPLITGRPGATMEPLDLEALRLDLHAKFSPEGVKKNPALASKYITDKDLMSAAMYPKEYEDYRKFKEQFGDVSKLPTREFIAPMQPGQEVTVDLQKGKTVLIKYLADGPVDKEKNEKQVFFDVNGVPRAVSIKSKASGPVKEAKKADPGNKGSLGAPMPGAVVEVHVGVGDKVKANQSLVVLNAMKMETVVAAPFAGVVTAVEVSQGDTISGGDLLLEIQPE</sequence>
<dbReference type="SUPFAM" id="SSF51569">
    <property type="entry name" value="Aldolase"/>
    <property type="match status" value="1"/>
</dbReference>
<dbReference type="Gene3D" id="3.20.20.70">
    <property type="entry name" value="Aldolase class I"/>
    <property type="match status" value="1"/>
</dbReference>
<keyword evidence="23" id="KW-1185">Reference proteome</keyword>
<dbReference type="GO" id="GO:0004736">
    <property type="term" value="F:pyruvate carboxylase activity"/>
    <property type="evidence" value="ECO:0007669"/>
    <property type="project" value="UniProtKB-EC"/>
</dbReference>
<feature type="domain" description="Biotin carboxylation" evidence="20">
    <location>
        <begin position="8"/>
        <end position="439"/>
    </location>
</feature>
<dbReference type="SUPFAM" id="SSF52440">
    <property type="entry name" value="PreATP-grasp domain"/>
    <property type="match status" value="1"/>
</dbReference>
<evidence type="ECO:0000256" key="15">
    <source>
        <dbReference type="PIRSR" id="PIRSR001594-4"/>
    </source>
</evidence>
<feature type="active site" evidence="12">
    <location>
        <position position="281"/>
    </location>
</feature>
<evidence type="ECO:0000256" key="11">
    <source>
        <dbReference type="PIRNR" id="PIRNR001594"/>
    </source>
</evidence>
<dbReference type="Pfam" id="PF02436">
    <property type="entry name" value="PYC_OADA"/>
    <property type="match status" value="1"/>
</dbReference>
<dbReference type="Pfam" id="PF02785">
    <property type="entry name" value="Biotin_carb_C"/>
    <property type="match status" value="1"/>
</dbReference>
<evidence type="ECO:0000256" key="8">
    <source>
        <dbReference type="ARBA" id="ARBA00022840"/>
    </source>
</evidence>
<evidence type="ECO:0000256" key="2">
    <source>
        <dbReference type="ARBA" id="ARBA00004742"/>
    </source>
</evidence>
<dbReference type="InterPro" id="IPR013785">
    <property type="entry name" value="Aldolase_TIM"/>
</dbReference>
<dbReference type="InterPro" id="IPR000089">
    <property type="entry name" value="Biotin_lipoyl"/>
</dbReference>
<protein>
    <recommendedName>
        <fullName evidence="3 11">Pyruvate carboxylase</fullName>
        <ecNumber evidence="3 11">6.4.1.1</ecNumber>
    </recommendedName>
</protein>
<dbReference type="eggNOG" id="KOG0369">
    <property type="taxonomic scope" value="Eukaryota"/>
</dbReference>
<keyword evidence="5 11" id="KW-0436">Ligase</keyword>
<dbReference type="PROSITE" id="PS50968">
    <property type="entry name" value="BIOTINYL_LIPOYL"/>
    <property type="match status" value="1"/>
</dbReference>
<dbReference type="InterPro" id="IPR011764">
    <property type="entry name" value="Biotin_carboxylation_dom"/>
</dbReference>
<evidence type="ECO:0000256" key="14">
    <source>
        <dbReference type="PIRSR" id="PIRSR001594-3"/>
    </source>
</evidence>
<keyword evidence="10" id="KW-0511">Multifunctional enzyme</keyword>
<dbReference type="InterPro" id="IPR011761">
    <property type="entry name" value="ATP-grasp"/>
</dbReference>
<keyword evidence="7 11" id="KW-0547">Nucleotide-binding</keyword>
<dbReference type="InterPro" id="IPR011053">
    <property type="entry name" value="Single_hybrid_motif"/>
</dbReference>
<dbReference type="Pfam" id="PF00364">
    <property type="entry name" value="Biotin_lipoyl"/>
    <property type="match status" value="1"/>
</dbReference>
<feature type="domain" description="ATP-grasp" evidence="19">
    <location>
        <begin position="235"/>
        <end position="306"/>
    </location>
</feature>
<dbReference type="PROSITE" id="PS00867">
    <property type="entry name" value="CPSASE_2"/>
    <property type="match status" value="1"/>
</dbReference>
<dbReference type="GO" id="GO:0005524">
    <property type="term" value="F:ATP binding"/>
    <property type="evidence" value="ECO:0007669"/>
    <property type="project" value="UniProtKB-UniRule"/>
</dbReference>
<evidence type="ECO:0000259" key="18">
    <source>
        <dbReference type="PROSITE" id="PS50968"/>
    </source>
</evidence>
<dbReference type="PROSITE" id="PS50979">
    <property type="entry name" value="BC"/>
    <property type="match status" value="1"/>
</dbReference>
<feature type="binding site" evidence="14">
    <location>
        <position position="727"/>
    </location>
    <ligand>
        <name>Mn(2+)</name>
        <dbReference type="ChEBI" id="CHEBI:29035"/>
    </ligand>
</feature>
<keyword evidence="17" id="KW-0812">Transmembrane</keyword>
<dbReference type="InterPro" id="IPR005930">
    <property type="entry name" value="Pyruv_COase"/>
</dbReference>
<dbReference type="NCBIfam" id="NF009554">
    <property type="entry name" value="PRK12999.1"/>
    <property type="match status" value="1"/>
</dbReference>
<dbReference type="UniPathway" id="UPA00138"/>
<dbReference type="InParanoid" id="F2UEH3"/>
<dbReference type="NCBIfam" id="TIGR01235">
    <property type="entry name" value="pyruv_carbox"/>
    <property type="match status" value="1"/>
</dbReference>
<dbReference type="PANTHER" id="PTHR43778">
    <property type="entry name" value="PYRUVATE CARBOXYLASE"/>
    <property type="match status" value="1"/>
</dbReference>
<dbReference type="InterPro" id="IPR016185">
    <property type="entry name" value="PreATP-grasp_dom_sf"/>
</dbReference>
<dbReference type="Gene3D" id="3.30.470.20">
    <property type="entry name" value="ATP-grasp fold, B domain"/>
    <property type="match status" value="2"/>
</dbReference>
<dbReference type="PIRSF" id="PIRSF001594">
    <property type="entry name" value="Pyruv_carbox"/>
    <property type="match status" value="1"/>
</dbReference>
<evidence type="ECO:0000256" key="10">
    <source>
        <dbReference type="ARBA" id="ARBA00023268"/>
    </source>
</evidence>
<dbReference type="FunCoup" id="F2UEH3">
    <property type="interactions" value="891"/>
</dbReference>
<accession>F2UEH3</accession>
<evidence type="ECO:0000259" key="19">
    <source>
        <dbReference type="PROSITE" id="PS50975"/>
    </source>
</evidence>
<evidence type="ECO:0000256" key="12">
    <source>
        <dbReference type="PIRSR" id="PIRSR001594-1"/>
    </source>
</evidence>
<dbReference type="FunFam" id="3.30.1490.20:FF:000003">
    <property type="entry name" value="acetyl-CoA carboxylase isoform X1"/>
    <property type="match status" value="1"/>
</dbReference>
<dbReference type="SUPFAM" id="SSF89000">
    <property type="entry name" value="post-HMGL domain-like"/>
    <property type="match status" value="1"/>
</dbReference>
<feature type="binding site" description="via carbamate group" evidence="14">
    <location>
        <position position="695"/>
    </location>
    <ligand>
        <name>Mn(2+)</name>
        <dbReference type="ChEBI" id="CHEBI:29035"/>
    </ligand>
</feature>
<dbReference type="OMA" id="AEACICY"/>
<keyword evidence="17" id="KW-1133">Transmembrane helix</keyword>
<evidence type="ECO:0000256" key="5">
    <source>
        <dbReference type="ARBA" id="ARBA00022598"/>
    </source>
</evidence>
<dbReference type="CDD" id="cd06850">
    <property type="entry name" value="biotinyl_domain"/>
    <property type="match status" value="1"/>
</dbReference>
<feature type="domain" description="Pyruvate carboxyltransferase" evidence="21">
    <location>
        <begin position="517"/>
        <end position="787"/>
    </location>
</feature>
<keyword evidence="17" id="KW-0472">Membrane</keyword>
<comment type="cofactor">
    <cofactor evidence="1 11">
        <name>biotin</name>
        <dbReference type="ChEBI" id="CHEBI:57586"/>
    </cofactor>
</comment>
<evidence type="ECO:0000256" key="6">
    <source>
        <dbReference type="ARBA" id="ARBA00022723"/>
    </source>
</evidence>
<dbReference type="PROSITE" id="PS50975">
    <property type="entry name" value="ATP_GRASP"/>
    <property type="match status" value="2"/>
</dbReference>
<dbReference type="InterPro" id="IPR000891">
    <property type="entry name" value="PYR_CT"/>
</dbReference>
<keyword evidence="9 11" id="KW-0092">Biotin</keyword>
<feature type="modified residue" description="N6-biotinyllysine" evidence="15">
    <location>
        <position position="1109"/>
    </location>
</feature>
<dbReference type="EC" id="6.4.1.1" evidence="3 11"/>
<feature type="binding site" evidence="13">
    <location>
        <position position="124"/>
    </location>
    <ligand>
        <name>ATP</name>
        <dbReference type="ChEBI" id="CHEBI:30616"/>
    </ligand>
</feature>
<dbReference type="Gene3D" id="2.40.50.100">
    <property type="match status" value="1"/>
</dbReference>
<dbReference type="PROSITE" id="PS00866">
    <property type="entry name" value="CPSASE_1"/>
    <property type="match status" value="1"/>
</dbReference>
<dbReference type="FunFam" id="3.40.50.20:FF:000010">
    <property type="entry name" value="Propionyl-CoA carboxylase subunit alpha"/>
    <property type="match status" value="1"/>
</dbReference>
<feature type="binding site" evidence="14">
    <location>
        <position position="725"/>
    </location>
    <ligand>
        <name>Mn(2+)</name>
        <dbReference type="ChEBI" id="CHEBI:29035"/>
    </ligand>
</feature>
<feature type="domain" description="ATP-grasp" evidence="19">
    <location>
        <begin position="128"/>
        <end position="186"/>
    </location>
</feature>
<dbReference type="Pfam" id="PF02786">
    <property type="entry name" value="CPSase_L_D2"/>
    <property type="match status" value="2"/>
</dbReference>
<keyword evidence="6 14" id="KW-0479">Metal-binding</keyword>
<evidence type="ECO:0000256" key="9">
    <source>
        <dbReference type="ARBA" id="ARBA00023267"/>
    </source>
</evidence>
<dbReference type="GO" id="GO:0005737">
    <property type="term" value="C:cytoplasm"/>
    <property type="evidence" value="ECO:0007669"/>
    <property type="project" value="TreeGrafter"/>
</dbReference>
<evidence type="ECO:0000256" key="1">
    <source>
        <dbReference type="ARBA" id="ARBA00001953"/>
    </source>
</evidence>
<dbReference type="Gene3D" id="3.10.600.10">
    <property type="entry name" value="pyruvate carboxylase f1077a mutant domain"/>
    <property type="match status" value="1"/>
</dbReference>